<protein>
    <submittedName>
        <fullName evidence="2">Uncharacterized protein</fullName>
    </submittedName>
</protein>
<organism evidence="2 3">
    <name type="scientific">Littorina saxatilis</name>
    <dbReference type="NCBI Taxonomy" id="31220"/>
    <lineage>
        <taxon>Eukaryota</taxon>
        <taxon>Metazoa</taxon>
        <taxon>Spiralia</taxon>
        <taxon>Lophotrochozoa</taxon>
        <taxon>Mollusca</taxon>
        <taxon>Gastropoda</taxon>
        <taxon>Caenogastropoda</taxon>
        <taxon>Littorinimorpha</taxon>
        <taxon>Littorinoidea</taxon>
        <taxon>Littorinidae</taxon>
        <taxon>Littorina</taxon>
    </lineage>
</organism>
<dbReference type="Proteomes" id="UP001374579">
    <property type="component" value="Unassembled WGS sequence"/>
</dbReference>
<reference evidence="2 3" key="1">
    <citation type="submission" date="2024-02" db="EMBL/GenBank/DDBJ databases">
        <title>Chromosome-scale genome assembly of the rough periwinkle Littorina saxatilis.</title>
        <authorList>
            <person name="De Jode A."/>
            <person name="Faria R."/>
            <person name="Formenti G."/>
            <person name="Sims Y."/>
            <person name="Smith T.P."/>
            <person name="Tracey A."/>
            <person name="Wood J.M.D."/>
            <person name="Zagrodzka Z.B."/>
            <person name="Johannesson K."/>
            <person name="Butlin R.K."/>
            <person name="Leder E.H."/>
        </authorList>
    </citation>
    <scope>NUCLEOTIDE SEQUENCE [LARGE SCALE GENOMIC DNA]</scope>
    <source>
        <strain evidence="2">Snail1</strain>
        <tissue evidence="2">Muscle</tissue>
    </source>
</reference>
<evidence type="ECO:0000313" key="2">
    <source>
        <dbReference type="EMBL" id="KAK7107606.1"/>
    </source>
</evidence>
<comment type="caution">
    <text evidence="2">The sequence shown here is derived from an EMBL/GenBank/DDBJ whole genome shotgun (WGS) entry which is preliminary data.</text>
</comment>
<gene>
    <name evidence="2" type="ORF">V1264_015500</name>
</gene>
<accession>A0AAN9BJT2</accession>
<sequence length="302" mass="34272">MPTASQFKILRKMGCDGNVQASLGGAGGTVGAVTTRITSARALGLQRAAEVANEPIYVPPLLNKGFSDLKKDSDMKRARAMEEARENGNTTFFPDMVSMATLVSRNEGKQELSADDIMKRLEEMGWRKEGEAQRLAEEKKKRDEERRGQEEEEASKKREVLDLVNDPILRRVKEKIHQVPKHVRAPDIRPFAVCFDLLGPSVAHSTVKMKLDQLFRELNNSDVKMTTIEYQPRAMHTRGQSQRVGNRWVITLDSLFGASYLDGSKMYFGKQEVQLGRYDDVMTMEYKAFTRQTVFKKQFNMG</sequence>
<evidence type="ECO:0000256" key="1">
    <source>
        <dbReference type="SAM" id="MobiDB-lite"/>
    </source>
</evidence>
<feature type="region of interest" description="Disordered" evidence="1">
    <location>
        <begin position="130"/>
        <end position="158"/>
    </location>
</feature>
<keyword evidence="3" id="KW-1185">Reference proteome</keyword>
<dbReference type="AlphaFoldDB" id="A0AAN9BJT2"/>
<dbReference type="EMBL" id="JBAMIC010000004">
    <property type="protein sequence ID" value="KAK7107606.1"/>
    <property type="molecule type" value="Genomic_DNA"/>
</dbReference>
<name>A0AAN9BJT2_9CAEN</name>
<evidence type="ECO:0000313" key="3">
    <source>
        <dbReference type="Proteomes" id="UP001374579"/>
    </source>
</evidence>
<proteinExistence type="predicted"/>